<dbReference type="CDD" id="cd00146">
    <property type="entry name" value="PKD"/>
    <property type="match status" value="2"/>
</dbReference>
<evidence type="ECO:0000259" key="6">
    <source>
        <dbReference type="PROSITE" id="PS50093"/>
    </source>
</evidence>
<comment type="caution">
    <text evidence="7">The sequence shown here is derived from an EMBL/GenBank/DDBJ whole genome shotgun (WGS) entry which is preliminary data.</text>
</comment>
<evidence type="ECO:0000256" key="2">
    <source>
        <dbReference type="ARBA" id="ARBA00022692"/>
    </source>
</evidence>
<accession>A0A1J5TK84</accession>
<proteinExistence type="predicted"/>
<dbReference type="InterPro" id="IPR022409">
    <property type="entry name" value="PKD/Chitinase_dom"/>
</dbReference>
<keyword evidence="4" id="KW-1133">Transmembrane helix</keyword>
<dbReference type="SMART" id="SM00089">
    <property type="entry name" value="PKD"/>
    <property type="match status" value="2"/>
</dbReference>
<sequence>MSKALSVLIVLSLTAGCLNDNPTEIGDVIFTIENEEIVRGEVIVFTTNRSDYPSGSSFLWTFGDGSGAGGTTAEHVYSTEGIFEVSLTVIASNGATGQYAKEIEVLYPNLPPVASSYIVNEAGYIQLGRVNTQFFFYGNDSSDPEGSPLNYSWNFGDGLSGTGMYTNHTYVAAGNYTINLTVTDERNISSSTLSWAIVKNYEYNITFQEVESNITLTHPPNRLLEGETNTTIWLGHSNLTSVRIILEWNDDIQTLEDLQNLGFSQAAIDAIASIFGIFFPDTFELSINASEINDVSDFSEQSNGEYIEGYYENMSSIPNDVGAYQFETSSGVWTWLENNFPSNETGHNNWTIDVTCIHASPDDVLGFFFDPDDGNNFTLSVIYTYYIAISTEVSIV</sequence>
<dbReference type="InterPro" id="IPR013783">
    <property type="entry name" value="Ig-like_fold"/>
</dbReference>
<dbReference type="Proteomes" id="UP000183815">
    <property type="component" value="Unassembled WGS sequence"/>
</dbReference>
<keyword evidence="2" id="KW-0812">Transmembrane</keyword>
<name>A0A1J5TK84_9ARCH</name>
<evidence type="ECO:0000256" key="4">
    <source>
        <dbReference type="ARBA" id="ARBA00022989"/>
    </source>
</evidence>
<dbReference type="InterPro" id="IPR000601">
    <property type="entry name" value="PKD_dom"/>
</dbReference>
<dbReference type="InterPro" id="IPR035986">
    <property type="entry name" value="PKD_dom_sf"/>
</dbReference>
<evidence type="ECO:0000313" key="7">
    <source>
        <dbReference type="EMBL" id="OIR16592.1"/>
    </source>
</evidence>
<dbReference type="PANTHER" id="PTHR46730">
    <property type="entry name" value="POLYCYSTIN-1"/>
    <property type="match status" value="1"/>
</dbReference>
<reference evidence="7 8" key="1">
    <citation type="submission" date="2016-08" db="EMBL/GenBank/DDBJ databases">
        <title>New Insights into Marine Group III Euryarchaeota, from dark to light.</title>
        <authorList>
            <person name="Haro-Moreno J.M."/>
            <person name="Rodriguez-Valera F."/>
            <person name="Lopez-Garcia P."/>
            <person name="Moreira D."/>
            <person name="Martin-Cuadrado A.B."/>
        </authorList>
    </citation>
    <scope>NUCLEOTIDE SEQUENCE [LARGE SCALE GENOMIC DNA]</scope>
    <source>
        <strain evidence="7">CG-Bathy1</strain>
    </source>
</reference>
<dbReference type="GO" id="GO:0006816">
    <property type="term" value="P:calcium ion transport"/>
    <property type="evidence" value="ECO:0007669"/>
    <property type="project" value="TreeGrafter"/>
</dbReference>
<dbReference type="EMBL" id="MIYU01000012">
    <property type="protein sequence ID" value="OIR16592.1"/>
    <property type="molecule type" value="Genomic_DNA"/>
</dbReference>
<evidence type="ECO:0000256" key="1">
    <source>
        <dbReference type="ARBA" id="ARBA00004141"/>
    </source>
</evidence>
<dbReference type="SUPFAM" id="SSF49299">
    <property type="entry name" value="PKD domain"/>
    <property type="match status" value="2"/>
</dbReference>
<feature type="domain" description="PKD" evidence="6">
    <location>
        <begin position="146"/>
        <end position="184"/>
    </location>
</feature>
<dbReference type="PROSITE" id="PS51257">
    <property type="entry name" value="PROKAR_LIPOPROTEIN"/>
    <property type="match status" value="1"/>
</dbReference>
<keyword evidence="5" id="KW-0472">Membrane</keyword>
<protein>
    <recommendedName>
        <fullName evidence="6">PKD domain-containing protein</fullName>
    </recommendedName>
</protein>
<dbReference type="PROSITE" id="PS50093">
    <property type="entry name" value="PKD"/>
    <property type="match status" value="2"/>
</dbReference>
<feature type="domain" description="PKD" evidence="6">
    <location>
        <begin position="43"/>
        <end position="110"/>
    </location>
</feature>
<dbReference type="Pfam" id="PF18911">
    <property type="entry name" value="PKD_4"/>
    <property type="match status" value="2"/>
</dbReference>
<dbReference type="Gene3D" id="2.60.40.10">
    <property type="entry name" value="Immunoglobulins"/>
    <property type="match status" value="2"/>
</dbReference>
<dbReference type="PANTHER" id="PTHR46730:SF4">
    <property type="entry name" value="POLYCYSTIC KIDNEY DISEASE PROTEIN 1-LIKE 1"/>
    <property type="match status" value="1"/>
</dbReference>
<dbReference type="AlphaFoldDB" id="A0A1J5TK84"/>
<gene>
    <name evidence="7" type="ORF">BEU04_01235</name>
</gene>
<comment type="subcellular location">
    <subcellularLocation>
        <location evidence="1">Membrane</location>
        <topology evidence="1">Multi-pass membrane protein</topology>
    </subcellularLocation>
</comment>
<dbReference type="GO" id="GO:0005886">
    <property type="term" value="C:plasma membrane"/>
    <property type="evidence" value="ECO:0007669"/>
    <property type="project" value="TreeGrafter"/>
</dbReference>
<organism evidence="7 8">
    <name type="scientific">Marine Group III euryarchaeote CG-Bathy1</name>
    <dbReference type="NCBI Taxonomy" id="1889001"/>
    <lineage>
        <taxon>Archaea</taxon>
        <taxon>Methanobacteriati</taxon>
        <taxon>Thermoplasmatota</taxon>
        <taxon>Thermoplasmata</taxon>
        <taxon>Candidatus Thermoprofundales</taxon>
    </lineage>
</organism>
<evidence type="ECO:0000256" key="3">
    <source>
        <dbReference type="ARBA" id="ARBA00022737"/>
    </source>
</evidence>
<evidence type="ECO:0000313" key="8">
    <source>
        <dbReference type="Proteomes" id="UP000183815"/>
    </source>
</evidence>
<dbReference type="GO" id="GO:0005261">
    <property type="term" value="F:monoatomic cation channel activity"/>
    <property type="evidence" value="ECO:0007669"/>
    <property type="project" value="TreeGrafter"/>
</dbReference>
<keyword evidence="3" id="KW-0677">Repeat</keyword>
<evidence type="ECO:0000256" key="5">
    <source>
        <dbReference type="ARBA" id="ARBA00023136"/>
    </source>
</evidence>